<evidence type="ECO:0000313" key="8">
    <source>
        <dbReference type="Proteomes" id="UP000515909"/>
    </source>
</evidence>
<evidence type="ECO:0000256" key="2">
    <source>
        <dbReference type="ARBA" id="ARBA00023004"/>
    </source>
</evidence>
<keyword evidence="2" id="KW-0408">Iron</keyword>
<dbReference type="RefSeq" id="WP_066648044.1">
    <property type="nucleotide sequence ID" value="NZ_CP060286.1"/>
</dbReference>
<evidence type="ECO:0000313" key="6">
    <source>
        <dbReference type="EMBL" id="QNK41701.1"/>
    </source>
</evidence>
<dbReference type="KEGG" id="cfem:HCR03_05480"/>
<gene>
    <name evidence="5" type="primary">queG</name>
    <name evidence="5" type="ORF">CAFE_25410</name>
    <name evidence="6" type="ORF">HCR03_05480</name>
</gene>
<dbReference type="Proteomes" id="UP000515909">
    <property type="component" value="Chromosome"/>
</dbReference>
<dbReference type="Gene3D" id="3.30.70.20">
    <property type="match status" value="1"/>
</dbReference>
<keyword evidence="3" id="KW-0411">Iron-sulfur</keyword>
<dbReference type="InterPro" id="IPR017900">
    <property type="entry name" value="4Fe4S_Fe_S_CS"/>
</dbReference>
<dbReference type="EMBL" id="VWXL01000075">
    <property type="protein sequence ID" value="MVB11815.1"/>
    <property type="molecule type" value="Genomic_DNA"/>
</dbReference>
<accession>A0A7G8TDL0</accession>
<evidence type="ECO:0000256" key="1">
    <source>
        <dbReference type="ARBA" id="ARBA00022723"/>
    </source>
</evidence>
<dbReference type="EC" id="1.17.99.6" evidence="5"/>
<name>A0A6N8I1R9_9FIRM</name>
<dbReference type="OrthoDB" id="9784571at2"/>
<dbReference type="Pfam" id="PF13484">
    <property type="entry name" value="Fer4_16"/>
    <property type="match status" value="1"/>
</dbReference>
<dbReference type="PANTHER" id="PTHR42827">
    <property type="entry name" value="IRON-SULFUR CLUSTER-BINDING PROTEIN-RELATED"/>
    <property type="match status" value="1"/>
</dbReference>
<dbReference type="AlphaFoldDB" id="A0A6N8I1R9"/>
<keyword evidence="7" id="KW-1185">Reference proteome</keyword>
<evidence type="ECO:0000259" key="4">
    <source>
        <dbReference type="PROSITE" id="PS51379"/>
    </source>
</evidence>
<protein>
    <submittedName>
        <fullName evidence="5">Epoxyqueuosine reductase</fullName>
        <ecNumber evidence="5">1.17.99.6</ecNumber>
    </submittedName>
</protein>
<dbReference type="PANTHER" id="PTHR42827:SF1">
    <property type="entry name" value="IRON-SULFUR CLUSTER-BINDING PROTEIN"/>
    <property type="match status" value="1"/>
</dbReference>
<organism evidence="5 7">
    <name type="scientific">Caproicibacter fermentans</name>
    <dbReference type="NCBI Taxonomy" id="2576756"/>
    <lineage>
        <taxon>Bacteria</taxon>
        <taxon>Bacillati</taxon>
        <taxon>Bacillota</taxon>
        <taxon>Clostridia</taxon>
        <taxon>Eubacteriales</taxon>
        <taxon>Acutalibacteraceae</taxon>
        <taxon>Caproicibacter</taxon>
    </lineage>
</organism>
<keyword evidence="1" id="KW-0479">Metal-binding</keyword>
<accession>A0A6N8I1R9</accession>
<feature type="domain" description="4Fe-4S ferredoxin-type" evidence="4">
    <location>
        <begin position="148"/>
        <end position="173"/>
    </location>
</feature>
<dbReference type="Proteomes" id="UP000469440">
    <property type="component" value="Unassembled WGS sequence"/>
</dbReference>
<dbReference type="GO" id="GO:0051536">
    <property type="term" value="F:iron-sulfur cluster binding"/>
    <property type="evidence" value="ECO:0007669"/>
    <property type="project" value="UniProtKB-KW"/>
</dbReference>
<evidence type="ECO:0000313" key="5">
    <source>
        <dbReference type="EMBL" id="MVB11815.1"/>
    </source>
</evidence>
<evidence type="ECO:0000313" key="7">
    <source>
        <dbReference type="Proteomes" id="UP000469440"/>
    </source>
</evidence>
<dbReference type="GO" id="GO:0046872">
    <property type="term" value="F:metal ion binding"/>
    <property type="evidence" value="ECO:0007669"/>
    <property type="project" value="UniProtKB-KW"/>
</dbReference>
<proteinExistence type="predicted"/>
<dbReference type="SUPFAM" id="SSF54862">
    <property type="entry name" value="4Fe-4S ferredoxins"/>
    <property type="match status" value="1"/>
</dbReference>
<dbReference type="GO" id="GO:0052693">
    <property type="term" value="F:epoxyqueuosine reductase activity"/>
    <property type="evidence" value="ECO:0007669"/>
    <property type="project" value="UniProtKB-EC"/>
</dbReference>
<reference evidence="6 8" key="2">
    <citation type="submission" date="2020-08" db="EMBL/GenBank/DDBJ databases">
        <title>The isolate Caproiciproducens sp. 7D4C2 produces n-caproate at mildly acidic conditions from hexoses: genome and rBOX comparison with related strains and chain-elongating bacteria.</title>
        <authorList>
            <person name="Esquivel-Elizondo S."/>
            <person name="Bagci C."/>
            <person name="Temovska M."/>
            <person name="Jeon B.S."/>
            <person name="Bessarab I."/>
            <person name="Williams R.B.H."/>
            <person name="Huson D.H."/>
            <person name="Angenent L.T."/>
        </authorList>
    </citation>
    <scope>NUCLEOTIDE SEQUENCE [LARGE SCALE GENOMIC DNA]</scope>
    <source>
        <strain evidence="6 8">7D4C2</strain>
    </source>
</reference>
<dbReference type="PROSITE" id="PS00198">
    <property type="entry name" value="4FE4S_FER_1"/>
    <property type="match status" value="1"/>
</dbReference>
<dbReference type="PROSITE" id="PS51379">
    <property type="entry name" value="4FE4S_FER_2"/>
    <property type="match status" value="1"/>
</dbReference>
<evidence type="ECO:0000256" key="3">
    <source>
        <dbReference type="ARBA" id="ARBA00023014"/>
    </source>
</evidence>
<dbReference type="InterPro" id="IPR017896">
    <property type="entry name" value="4Fe4S_Fe-S-bd"/>
</dbReference>
<keyword evidence="5" id="KW-0560">Oxidoreductase</keyword>
<sequence length="234" mass="25273">MIDLNKELREILFSEGAELAGVGSLAAAAPEELPLGVSVAVSLPAEVIASLPNGPAGIYYDAYFELNRRLDRIVAAGADYLTRSGYRARSQTTAAVREFGNYRTALPHKTVATRAGIGWIGKCALLVTEQFGPAVRLSSLTTDAPLSCAEPIDESRCGSCTACGRACPGHAVSGRLWHVGMDRDEFFDPLACRKAARKLAAEKLHQEITLCGRCIAACPYTKRYLNRMRNEPAR</sequence>
<reference evidence="5 7" key="1">
    <citation type="submission" date="2019-09" db="EMBL/GenBank/DDBJ databases">
        <title>Genome sequence of Clostridium sp. EA1.</title>
        <authorList>
            <person name="Poehlein A."/>
            <person name="Bengelsdorf F.R."/>
            <person name="Daniel R."/>
        </authorList>
    </citation>
    <scope>NUCLEOTIDE SEQUENCE [LARGE SCALE GENOMIC DNA]</scope>
    <source>
        <strain evidence="5 7">EA1</strain>
    </source>
</reference>
<dbReference type="EMBL" id="CP060286">
    <property type="protein sequence ID" value="QNK41701.1"/>
    <property type="molecule type" value="Genomic_DNA"/>
</dbReference>